<dbReference type="Proteomes" id="UP000547628">
    <property type="component" value="Unassembled WGS sequence"/>
</dbReference>
<keyword evidence="1" id="KW-1133">Transmembrane helix</keyword>
<organism evidence="2 4">
    <name type="scientific">Limosilactobacillus albertensis</name>
    <dbReference type="NCBI Taxonomy" id="2759752"/>
    <lineage>
        <taxon>Bacteria</taxon>
        <taxon>Bacillati</taxon>
        <taxon>Bacillota</taxon>
        <taxon>Bacilli</taxon>
        <taxon>Lactobacillales</taxon>
        <taxon>Lactobacillaceae</taxon>
        <taxon>Limosilactobacillus</taxon>
    </lineage>
</organism>
<evidence type="ECO:0008006" key="6">
    <source>
        <dbReference type="Google" id="ProtNLM"/>
    </source>
</evidence>
<reference evidence="4 5" key="1">
    <citation type="submission" date="2020-07" db="EMBL/GenBank/DDBJ databases">
        <title>Description of Limosilactobacillus balticus sp. nov., Limosilactobacillus agrestis sp. nov., Limosilactobacillus albertensis sp. nov., Limosilactobacillus rudii sp. nov., Limosilactobacillus fastidiosus sp. nov., five novel Limosilactobacillus species isolated from the vertebrate gastrointestinal tract, and proposal of 6 subspecies of Limosilactobacillus reuteri adapted to the gastrointestinal tract of specific vertebrate hosts.</title>
        <authorList>
            <person name="Li F."/>
            <person name="Cheng C."/>
            <person name="Zheng J."/>
            <person name="Quevedo R.M."/>
            <person name="Li J."/>
            <person name="Roos S."/>
            <person name="Gaenzle M.G."/>
            <person name="Walter J."/>
        </authorList>
    </citation>
    <scope>NUCLEOTIDE SEQUENCE [LARGE SCALE GENOMIC DNA]</scope>
    <source>
        <strain evidence="3 5">Lr3000</strain>
        <strain evidence="2 4">RRLNB_1_1</strain>
    </source>
</reference>
<keyword evidence="4" id="KW-1185">Reference proteome</keyword>
<sequence>MLFNVIFWILAIWFVINVIWMWFQLSNQILQKTFAWINVCAIVIGFWVYYGVSHDASAINGWFIAMNWVNIAIAAIQFYFGYRTIDSESTHHSTPSN</sequence>
<dbReference type="Proteomes" id="UP000518316">
    <property type="component" value="Unassembled WGS sequence"/>
</dbReference>
<evidence type="ECO:0000313" key="5">
    <source>
        <dbReference type="Proteomes" id="UP000547628"/>
    </source>
</evidence>
<feature type="transmembrane region" description="Helical" evidence="1">
    <location>
        <begin position="58"/>
        <end position="80"/>
    </location>
</feature>
<dbReference type="EMBL" id="JACIVC010000069">
    <property type="protein sequence ID" value="MBB1070523.1"/>
    <property type="molecule type" value="Genomic_DNA"/>
</dbReference>
<gene>
    <name evidence="2" type="ORF">H5S40_10230</name>
    <name evidence="3" type="ORF">H5S41_02785</name>
</gene>
<keyword evidence="1" id="KW-0812">Transmembrane</keyword>
<accession>A0A7W3TTD0</accession>
<dbReference type="AlphaFoldDB" id="A0A7W3TTD0"/>
<evidence type="ECO:0000313" key="4">
    <source>
        <dbReference type="Proteomes" id="UP000518316"/>
    </source>
</evidence>
<protein>
    <recommendedName>
        <fullName evidence="6">Integral membrane protein</fullName>
    </recommendedName>
</protein>
<name>A0A7W3TTD0_9LACO</name>
<dbReference type="EMBL" id="JACIVD010000053">
    <property type="protein sequence ID" value="MBB1122892.1"/>
    <property type="molecule type" value="Genomic_DNA"/>
</dbReference>
<feature type="transmembrane region" description="Helical" evidence="1">
    <location>
        <begin position="6"/>
        <end position="23"/>
    </location>
</feature>
<evidence type="ECO:0000313" key="3">
    <source>
        <dbReference type="EMBL" id="MBB1122892.1"/>
    </source>
</evidence>
<keyword evidence="1" id="KW-0472">Membrane</keyword>
<proteinExistence type="predicted"/>
<evidence type="ECO:0000256" key="1">
    <source>
        <dbReference type="SAM" id="Phobius"/>
    </source>
</evidence>
<dbReference type="RefSeq" id="WP_182598944.1">
    <property type="nucleotide sequence ID" value="NZ_JACIVC010000069.1"/>
</dbReference>
<feature type="transmembrane region" description="Helical" evidence="1">
    <location>
        <begin position="35"/>
        <end position="52"/>
    </location>
</feature>
<evidence type="ECO:0000313" key="2">
    <source>
        <dbReference type="EMBL" id="MBB1070523.1"/>
    </source>
</evidence>
<comment type="caution">
    <text evidence="2">The sequence shown here is derived from an EMBL/GenBank/DDBJ whole genome shotgun (WGS) entry which is preliminary data.</text>
</comment>